<dbReference type="Proteomes" id="UP000253727">
    <property type="component" value="Unassembled WGS sequence"/>
</dbReference>
<feature type="domain" description="TonB C-terminal" evidence="1">
    <location>
        <begin position="53"/>
        <end position="148"/>
    </location>
</feature>
<dbReference type="PROSITE" id="PS52015">
    <property type="entry name" value="TONB_CTD"/>
    <property type="match status" value="1"/>
</dbReference>
<dbReference type="EMBL" id="QBKA01000002">
    <property type="protein sequence ID" value="RDC58986.1"/>
    <property type="molecule type" value="Genomic_DNA"/>
</dbReference>
<evidence type="ECO:0000313" key="3">
    <source>
        <dbReference type="Proteomes" id="UP000253727"/>
    </source>
</evidence>
<keyword evidence="3" id="KW-1185">Reference proteome</keyword>
<name>A0A369Q757_9SPHN</name>
<proteinExistence type="predicted"/>
<reference evidence="2 3" key="1">
    <citation type="submission" date="2018-04" db="EMBL/GenBank/DDBJ databases">
        <title>Altererythrobacter sp. HME9302 genome sequencing and assembly.</title>
        <authorList>
            <person name="Kang H."/>
            <person name="Kim H."/>
            <person name="Joh K."/>
        </authorList>
    </citation>
    <scope>NUCLEOTIDE SEQUENCE [LARGE SCALE GENOMIC DNA]</scope>
    <source>
        <strain evidence="2 3">HME9302</strain>
    </source>
</reference>
<organism evidence="2 3">
    <name type="scientific">Alteripontixanthobacter maritimus</name>
    <dbReference type="NCBI Taxonomy" id="2161824"/>
    <lineage>
        <taxon>Bacteria</taxon>
        <taxon>Pseudomonadati</taxon>
        <taxon>Pseudomonadota</taxon>
        <taxon>Alphaproteobacteria</taxon>
        <taxon>Sphingomonadales</taxon>
        <taxon>Erythrobacteraceae</taxon>
        <taxon>Alteripontixanthobacter</taxon>
    </lineage>
</organism>
<dbReference type="InterPro" id="IPR037682">
    <property type="entry name" value="TonB_C"/>
</dbReference>
<dbReference type="Gene3D" id="3.30.1150.10">
    <property type="match status" value="1"/>
</dbReference>
<dbReference type="GO" id="GO:0055085">
    <property type="term" value="P:transmembrane transport"/>
    <property type="evidence" value="ECO:0007669"/>
    <property type="project" value="InterPro"/>
</dbReference>
<dbReference type="SUPFAM" id="SSF74653">
    <property type="entry name" value="TolA/TonB C-terminal domain"/>
    <property type="match status" value="1"/>
</dbReference>
<gene>
    <name evidence="2" type="ORF">HME9302_00163</name>
</gene>
<evidence type="ECO:0000313" key="2">
    <source>
        <dbReference type="EMBL" id="RDC58986.1"/>
    </source>
</evidence>
<dbReference type="AlphaFoldDB" id="A0A369Q757"/>
<accession>A0A369Q757</accession>
<dbReference type="RefSeq" id="WP_115365418.1">
    <property type="nucleotide sequence ID" value="NZ_QBKA01000002.1"/>
</dbReference>
<comment type="caution">
    <text evidence="2">The sequence shown here is derived from an EMBL/GenBank/DDBJ whole genome shotgun (WGS) entry which is preliminary data.</text>
</comment>
<protein>
    <recommendedName>
        <fullName evidence="1">TonB C-terminal domain-containing protein</fullName>
    </recommendedName>
</protein>
<evidence type="ECO:0000259" key="1">
    <source>
        <dbReference type="PROSITE" id="PS52015"/>
    </source>
</evidence>
<sequence>MKYILSVTLAIMLTSLLALSVALPVYGREGGSGQNIPSRDIIVSSDAQVFADRARLDLERQLDRVERSIVNNRASSVSGIAQVRFEHDGQGNVVNVGHYRKSGNHMLDRIATRAVQNLTVLEQFPEEARPGQAFLANIVMSDSPIKLKRLTAKLNRREQLRLANRSDGTAPLLAIGTISRPSA</sequence>